<gene>
    <name evidence="1" type="ORF">FHS49_002692</name>
</gene>
<evidence type="ECO:0008006" key="3">
    <source>
        <dbReference type="Google" id="ProtNLM"/>
    </source>
</evidence>
<keyword evidence="2" id="KW-1185">Reference proteome</keyword>
<protein>
    <recommendedName>
        <fullName evidence="3">Lipoprotein</fullName>
    </recommendedName>
</protein>
<dbReference type="AlphaFoldDB" id="A0A7W9AJE5"/>
<organism evidence="1 2">
    <name type="scientific">Sphingobium boeckii</name>
    <dbReference type="NCBI Taxonomy" id="1082345"/>
    <lineage>
        <taxon>Bacteria</taxon>
        <taxon>Pseudomonadati</taxon>
        <taxon>Pseudomonadota</taxon>
        <taxon>Alphaproteobacteria</taxon>
        <taxon>Sphingomonadales</taxon>
        <taxon>Sphingomonadaceae</taxon>
        <taxon>Sphingobium</taxon>
    </lineage>
</organism>
<dbReference type="RefSeq" id="WP_184019303.1">
    <property type="nucleotide sequence ID" value="NZ_JACIJC010000004.1"/>
</dbReference>
<sequence length="132" mass="14599">MKRKRWLALGILLFSTSCERDGGIIGQGHLDGVAGMFVLEDDYRTVALTSVQHSVFYQIGNRRELVFKGMGGDQPRISLIGPDTILLRYCRGSIDKVESSFFEQPSPDNGVRILRLQVVTVPGVSIKGRSVC</sequence>
<reference evidence="1 2" key="1">
    <citation type="submission" date="2020-08" db="EMBL/GenBank/DDBJ databases">
        <title>Genomic Encyclopedia of Type Strains, Phase IV (KMG-IV): sequencing the most valuable type-strain genomes for metagenomic binning, comparative biology and taxonomic classification.</title>
        <authorList>
            <person name="Goeker M."/>
        </authorList>
    </citation>
    <scope>NUCLEOTIDE SEQUENCE [LARGE SCALE GENOMIC DNA]</scope>
    <source>
        <strain evidence="1 2">DSM 25079</strain>
    </source>
</reference>
<dbReference type="Proteomes" id="UP000549617">
    <property type="component" value="Unassembled WGS sequence"/>
</dbReference>
<evidence type="ECO:0000313" key="1">
    <source>
        <dbReference type="EMBL" id="MBB5686668.1"/>
    </source>
</evidence>
<dbReference type="EMBL" id="JACIJC010000004">
    <property type="protein sequence ID" value="MBB5686668.1"/>
    <property type="molecule type" value="Genomic_DNA"/>
</dbReference>
<name>A0A7W9AJE5_9SPHN</name>
<comment type="caution">
    <text evidence="1">The sequence shown here is derived from an EMBL/GenBank/DDBJ whole genome shotgun (WGS) entry which is preliminary data.</text>
</comment>
<proteinExistence type="predicted"/>
<dbReference type="PROSITE" id="PS51257">
    <property type="entry name" value="PROKAR_LIPOPROTEIN"/>
    <property type="match status" value="1"/>
</dbReference>
<accession>A0A7W9AJE5</accession>
<evidence type="ECO:0000313" key="2">
    <source>
        <dbReference type="Proteomes" id="UP000549617"/>
    </source>
</evidence>